<dbReference type="STRING" id="626522.GCWU000325_01633"/>
<proteinExistence type="predicted"/>
<dbReference type="EMBL" id="ACIJ02000018">
    <property type="protein sequence ID" value="EEX72089.1"/>
    <property type="molecule type" value="Genomic_DNA"/>
</dbReference>
<protein>
    <submittedName>
        <fullName evidence="1">Uncharacterized protein</fullName>
    </submittedName>
</protein>
<reference evidence="1" key="1">
    <citation type="submission" date="2009-09" db="EMBL/GenBank/DDBJ databases">
        <authorList>
            <person name="Weinstock G."/>
            <person name="Sodergren E."/>
            <person name="Clifton S."/>
            <person name="Fulton L."/>
            <person name="Fulton B."/>
            <person name="Courtney L."/>
            <person name="Fronick C."/>
            <person name="Harrison M."/>
            <person name="Strong C."/>
            <person name="Farmer C."/>
            <person name="Delahaunty K."/>
            <person name="Markovic C."/>
            <person name="Hall O."/>
            <person name="Minx P."/>
            <person name="Tomlinson C."/>
            <person name="Mitreva M."/>
            <person name="Nelson J."/>
            <person name="Hou S."/>
            <person name="Wollam A."/>
            <person name="Pepin K.H."/>
            <person name="Johnson M."/>
            <person name="Bhonagiri V."/>
            <person name="Nash W.E."/>
            <person name="Warren W."/>
            <person name="Chinwalla A."/>
            <person name="Mardis E.R."/>
            <person name="Wilson R.K."/>
        </authorList>
    </citation>
    <scope>NUCLEOTIDE SEQUENCE [LARGE SCALE GENOMIC DNA]</scope>
    <source>
        <strain evidence="1">ATCC 51259</strain>
    </source>
</reference>
<sequence>MILFYPTAVSIKTKREAFALYIYIDYQRHNMHTLRLLLADSAS</sequence>
<organism evidence="1 2">
    <name type="scientific">Alloprevotella tannerae ATCC 51259</name>
    <dbReference type="NCBI Taxonomy" id="626522"/>
    <lineage>
        <taxon>Bacteria</taxon>
        <taxon>Pseudomonadati</taxon>
        <taxon>Bacteroidota</taxon>
        <taxon>Bacteroidia</taxon>
        <taxon>Bacteroidales</taxon>
        <taxon>Prevotellaceae</taxon>
        <taxon>Alloprevotella</taxon>
    </lineage>
</organism>
<evidence type="ECO:0000313" key="2">
    <source>
        <dbReference type="Proteomes" id="UP000003460"/>
    </source>
</evidence>
<accession>C9LHD1</accession>
<keyword evidence="2" id="KW-1185">Reference proteome</keyword>
<comment type="caution">
    <text evidence="1">The sequence shown here is derived from an EMBL/GenBank/DDBJ whole genome shotgun (WGS) entry which is preliminary data.</text>
</comment>
<evidence type="ECO:0000313" key="1">
    <source>
        <dbReference type="EMBL" id="EEX72089.1"/>
    </source>
</evidence>
<dbReference type="Proteomes" id="UP000003460">
    <property type="component" value="Unassembled WGS sequence"/>
</dbReference>
<name>C9LHD1_9BACT</name>
<dbReference type="AlphaFoldDB" id="C9LHD1"/>
<dbReference type="HOGENOM" id="CLU_3237880_0_0_10"/>
<gene>
    <name evidence="1" type="ORF">GCWU000325_01633</name>
</gene>